<proteinExistence type="predicted"/>
<dbReference type="AlphaFoldDB" id="A0A812Y7E1"/>
<evidence type="ECO:0000256" key="1">
    <source>
        <dbReference type="SAM" id="MobiDB-lite"/>
    </source>
</evidence>
<dbReference type="Proteomes" id="UP000649617">
    <property type="component" value="Unassembled WGS sequence"/>
</dbReference>
<reference evidence="2" key="1">
    <citation type="submission" date="2021-02" db="EMBL/GenBank/DDBJ databases">
        <authorList>
            <person name="Dougan E. K."/>
            <person name="Rhodes N."/>
            <person name="Thang M."/>
            <person name="Chan C."/>
        </authorList>
    </citation>
    <scope>NUCLEOTIDE SEQUENCE</scope>
</reference>
<dbReference type="EMBL" id="CAJNIZ010047493">
    <property type="protein sequence ID" value="CAE7768917.1"/>
    <property type="molecule type" value="Genomic_DNA"/>
</dbReference>
<name>A0A812Y7E1_SYMPI</name>
<evidence type="ECO:0000313" key="3">
    <source>
        <dbReference type="Proteomes" id="UP000649617"/>
    </source>
</evidence>
<feature type="region of interest" description="Disordered" evidence="1">
    <location>
        <begin position="135"/>
        <end position="164"/>
    </location>
</feature>
<keyword evidence="3" id="KW-1185">Reference proteome</keyword>
<feature type="region of interest" description="Disordered" evidence="1">
    <location>
        <begin position="193"/>
        <end position="217"/>
    </location>
</feature>
<gene>
    <name evidence="2" type="primary">PIP5K2</name>
    <name evidence="2" type="ORF">SPIL2461_LOCUS22606</name>
</gene>
<dbReference type="OrthoDB" id="26525at2759"/>
<accession>A0A812Y7E1</accession>
<evidence type="ECO:0000313" key="2">
    <source>
        <dbReference type="EMBL" id="CAE7768917.1"/>
    </source>
</evidence>
<comment type="caution">
    <text evidence="2">The sequence shown here is derived from an EMBL/GenBank/DDBJ whole genome shotgun (WGS) entry which is preliminary data.</text>
</comment>
<sequence>WLVRECGCDQDILQRLFEKFTYCRRTDPLHAPRDGFVSAVQQSTRLYAALTTTSLLSVPGVARPMNWGDVLWQLSCMEAPTLSWADLVAVVCWCRAWSLGLPTSEASASSFPARPTSLVQVSAAKARLDSLLRDRAVRSSDTSARDGLSPRHGQAREREKQPLPSMHAKLPEHLQSGSPLETVSRRLAQASGFALPPRAHRSKHPWLDDSDDDAPSRADRQYVRAPEVPHLSPRHEVMAPKPAAALRLQLPAEAQLPNPTELQKLEGELAKILNMPVQAVRLQGMRPL</sequence>
<organism evidence="2 3">
    <name type="scientific">Symbiodinium pilosum</name>
    <name type="common">Dinoflagellate</name>
    <dbReference type="NCBI Taxonomy" id="2952"/>
    <lineage>
        <taxon>Eukaryota</taxon>
        <taxon>Sar</taxon>
        <taxon>Alveolata</taxon>
        <taxon>Dinophyceae</taxon>
        <taxon>Suessiales</taxon>
        <taxon>Symbiodiniaceae</taxon>
        <taxon>Symbiodinium</taxon>
    </lineage>
</organism>
<protein>
    <submittedName>
        <fullName evidence="2">PIP5K2 protein</fullName>
    </submittedName>
</protein>
<feature type="non-terminal residue" evidence="2">
    <location>
        <position position="1"/>
    </location>
</feature>